<organism evidence="2 3">
    <name type="scientific">Tabrizicola oligotrophica</name>
    <dbReference type="NCBI Taxonomy" id="2710650"/>
    <lineage>
        <taxon>Bacteria</taxon>
        <taxon>Pseudomonadati</taxon>
        <taxon>Pseudomonadota</taxon>
        <taxon>Alphaproteobacteria</taxon>
        <taxon>Rhodobacterales</taxon>
        <taxon>Paracoccaceae</taxon>
        <taxon>Tabrizicola</taxon>
    </lineage>
</organism>
<proteinExistence type="predicted"/>
<sequence>MVRLSGHIFCTDVQDLATLRAHLPDHLRLSRAEPGCLSFEVRQTADPLIWSVEESFADEAAFDAHQARTRASLWFAATGQLRRVYSVTR</sequence>
<dbReference type="SUPFAM" id="SSF54909">
    <property type="entry name" value="Dimeric alpha+beta barrel"/>
    <property type="match status" value="1"/>
</dbReference>
<dbReference type="InterPro" id="IPR007138">
    <property type="entry name" value="ABM_dom"/>
</dbReference>
<name>A0A6M0QNS2_9RHOB</name>
<dbReference type="AlphaFoldDB" id="A0A6M0QNS2"/>
<reference evidence="2 3" key="1">
    <citation type="submission" date="2020-02" db="EMBL/GenBank/DDBJ databases">
        <authorList>
            <person name="Chen W.-M."/>
        </authorList>
    </citation>
    <scope>NUCLEOTIDE SEQUENCE [LARGE SCALE GENOMIC DNA]</scope>
    <source>
        <strain evidence="2 3">KMS-5</strain>
    </source>
</reference>
<keyword evidence="2" id="KW-0560">Oxidoreductase</keyword>
<dbReference type="Proteomes" id="UP000477782">
    <property type="component" value="Unassembled WGS sequence"/>
</dbReference>
<accession>A0A6M0QNS2</accession>
<dbReference type="GO" id="GO:0004497">
    <property type="term" value="F:monooxygenase activity"/>
    <property type="evidence" value="ECO:0007669"/>
    <property type="project" value="UniProtKB-KW"/>
</dbReference>
<dbReference type="Pfam" id="PF03992">
    <property type="entry name" value="ABM"/>
    <property type="match status" value="1"/>
</dbReference>
<feature type="domain" description="ABM" evidence="1">
    <location>
        <begin position="17"/>
        <end position="69"/>
    </location>
</feature>
<dbReference type="RefSeq" id="WP_164623064.1">
    <property type="nucleotide sequence ID" value="NZ_JAAIVJ010000001.1"/>
</dbReference>
<dbReference type="InterPro" id="IPR011008">
    <property type="entry name" value="Dimeric_a/b-barrel"/>
</dbReference>
<keyword evidence="2" id="KW-0503">Monooxygenase</keyword>
<comment type="caution">
    <text evidence="2">The sequence shown here is derived from an EMBL/GenBank/DDBJ whole genome shotgun (WGS) entry which is preliminary data.</text>
</comment>
<gene>
    <name evidence="2" type="ORF">G4Z14_01965</name>
</gene>
<evidence type="ECO:0000259" key="1">
    <source>
        <dbReference type="Pfam" id="PF03992"/>
    </source>
</evidence>
<keyword evidence="3" id="KW-1185">Reference proteome</keyword>
<evidence type="ECO:0000313" key="2">
    <source>
        <dbReference type="EMBL" id="NEY89049.1"/>
    </source>
</evidence>
<protein>
    <submittedName>
        <fullName evidence="2">Antibiotic biosynthesis monooxygenase</fullName>
    </submittedName>
</protein>
<dbReference type="Gene3D" id="3.30.70.100">
    <property type="match status" value="1"/>
</dbReference>
<dbReference type="EMBL" id="JAAIVJ010000001">
    <property type="protein sequence ID" value="NEY89049.1"/>
    <property type="molecule type" value="Genomic_DNA"/>
</dbReference>
<evidence type="ECO:0000313" key="3">
    <source>
        <dbReference type="Proteomes" id="UP000477782"/>
    </source>
</evidence>